<name>A0ACC3S5I7_9PEZI</name>
<protein>
    <submittedName>
        <fullName evidence="1">DNA replication factor C complex subunit Rfc1</fullName>
    </submittedName>
</protein>
<reference evidence="1" key="1">
    <citation type="submission" date="2024-02" db="EMBL/GenBank/DDBJ databases">
        <title>Metagenome Assembled Genome of Zalaria obscura JY119.</title>
        <authorList>
            <person name="Vighnesh L."/>
            <person name="Jagadeeshwari U."/>
            <person name="Venkata Ramana C."/>
            <person name="Sasikala C."/>
        </authorList>
    </citation>
    <scope>NUCLEOTIDE SEQUENCE</scope>
    <source>
        <strain evidence="1">JY119</strain>
    </source>
</reference>
<evidence type="ECO:0000313" key="1">
    <source>
        <dbReference type="EMBL" id="KAK8198500.1"/>
    </source>
</evidence>
<comment type="caution">
    <text evidence="1">The sequence shown here is derived from an EMBL/GenBank/DDBJ whole genome shotgun (WGS) entry which is preliminary data.</text>
</comment>
<proteinExistence type="predicted"/>
<keyword evidence="2" id="KW-1185">Reference proteome</keyword>
<gene>
    <name evidence="1" type="primary">rfc1_1</name>
    <name evidence="1" type="ORF">M8818_006367</name>
</gene>
<dbReference type="EMBL" id="JAMKPW020000040">
    <property type="protein sequence ID" value="KAK8198500.1"/>
    <property type="molecule type" value="Genomic_DNA"/>
</dbReference>
<organism evidence="1 2">
    <name type="scientific">Zalaria obscura</name>
    <dbReference type="NCBI Taxonomy" id="2024903"/>
    <lineage>
        <taxon>Eukaryota</taxon>
        <taxon>Fungi</taxon>
        <taxon>Dikarya</taxon>
        <taxon>Ascomycota</taxon>
        <taxon>Pezizomycotina</taxon>
        <taxon>Dothideomycetes</taxon>
        <taxon>Dothideomycetidae</taxon>
        <taxon>Dothideales</taxon>
        <taxon>Zalariaceae</taxon>
        <taxon>Zalaria</taxon>
    </lineage>
</organism>
<dbReference type="Proteomes" id="UP001320706">
    <property type="component" value="Unassembled WGS sequence"/>
</dbReference>
<evidence type="ECO:0000313" key="2">
    <source>
        <dbReference type="Proteomes" id="UP001320706"/>
    </source>
</evidence>
<accession>A0ACC3S5I7</accession>
<sequence>MPSDIRSFFGGKPAATPAVQEKKPEKAPAKKGRGRKVVEDSDEDEAPKVKKTAAKKAEKRAPTPEGEATTTSDYFGSKNKPKRSEPTRPKTAGKPAADSEPTVTPVKANGRASKAKGTPSKETPSSRTSSRKKATTSYAELQGEDEFPDDDLDGAEDVFTAEFKDHRKDKKEAYKEDDDEDDEPVKPQRRSNGKGAQKKLKDDDYDPDGDVDMKEENPEDDFVVPDEDEEIVEDKPATKSKAAASRKRKAQDLDEEEEEDEAPTKKTKKAASPAKPKAPAKKAKKEDAQDSAAMQDILAGVPLIRAPSPPPKTEQKGFKFGGQHGNSGPPPEAGSFEAPDGAENCLAGLSFVFTGLLQKLSRDEGQALVKRYGGKVMSAPSKNTSYVVLGADAGPKKLEVIKKNGLKVIDEEGLAHLIRVLPANGGDSAAAAKNAEKKAKEEEKIREMAAEMEKQERAIGGTGGARAGKTANVSGGKGKGKENAPDTRLWTVKYAPSAMNQICGNKTQVDKLQKWLHDFPKNQRTKFKMAGPNGSGNYRAVMIHGPPGIGKTTAAHLVAKMEGYDVVESNASDTRSKKLVESGLKGVLSTTSLLGYFAGDNKEVEAGKKKLVLIMDEVDGMSAGDRGGVGALAAVCKKSQIPMILICNDRKQPKMKPFDFVTYDLPFRRPTTDQIRARISTILFREGMKMPPNVVNALIEGSGADIRQVVNMISTAKLDQEAMDFDQGKEMSKAWEKHTILKPWDITGKILGGGMFAPSSKSTLNDKIELYFNDHEFSPLMLQENYLGTNPILSNNAPNQKMKNLKALELASKAADSISDGDLVDRMIHGSQQQWSLMPAHAVFSFVRPASFVAGSMSGHQTRFTSWLGKNSSQGKLTRMVKEIQGHMRLRTSGDRHEVRQQYVPTLWKNLVQKLQVEGKEAVPEIIDLMDSYFLTKDDWDAIMELGVGPMDMENVKIETQAKATFTRMYNAATHPLPFMKSSSVLAPKGKTTKEKPDLEEAIDESDEGEAVDDKPDEEEDMDLSKDKYVAKPKKKKAPAKAKGKGKKAAEDEDEEDEEEKPKKAKGKAAAKGETTGERTLSSLTGVIVYMNIFAPDLFFISLK</sequence>